<accession>A0A6P7U1K7</accession>
<keyword evidence="4" id="KW-1185">Reference proteome</keyword>
<dbReference type="PANTHER" id="PTHR21456">
    <property type="entry name" value="FAMILY WITH SEQUENCE SIMILARITY 102"/>
    <property type="match status" value="1"/>
</dbReference>
<organism evidence="4 5">
    <name type="scientific">Octopus sinensis</name>
    <name type="common">East Asian common octopus</name>
    <dbReference type="NCBI Taxonomy" id="2607531"/>
    <lineage>
        <taxon>Eukaryota</taxon>
        <taxon>Metazoa</taxon>
        <taxon>Spiralia</taxon>
        <taxon>Lophotrochozoa</taxon>
        <taxon>Mollusca</taxon>
        <taxon>Cephalopoda</taxon>
        <taxon>Coleoidea</taxon>
        <taxon>Octopodiformes</taxon>
        <taxon>Octopoda</taxon>
        <taxon>Incirrata</taxon>
        <taxon>Octopodidae</taxon>
        <taxon>Octopus</taxon>
    </lineage>
</organism>
<reference evidence="5" key="1">
    <citation type="submission" date="2025-08" db="UniProtKB">
        <authorList>
            <consortium name="RefSeq"/>
        </authorList>
    </citation>
    <scope>IDENTIFICATION</scope>
</reference>
<feature type="region of interest" description="Disordered" evidence="2">
    <location>
        <begin position="177"/>
        <end position="254"/>
    </location>
</feature>
<comment type="similarity">
    <text evidence="1">Belongs to the EEIG family.</text>
</comment>
<name>A0A6P7U1K7_9MOLL</name>
<sequence>MVSFMSKKKRYKFNVNFTLDELSSVPFVSGILFAKVRLLDGGNYTHLSSRVELANNCVKWGCQFCFLCKMTANASNVVLEPCICRVSIRKELKGGRSYQKLGFADINLSEFAGAGILSRKYLLNGYDYKNRQDNSTLKVTIEMTLLSGDPVFKVEKLPQSVTFSADLRADHGIENKVDSSEGSLASNSSGFGSLPRKDKPNIAPLEVPPILTDPEGARDVDFEKSHSRNSSYASQHSRGSGYGSLGHSRQSSLSNDIHGHTRLYVRSPSAGSALNDSGKIERRRKLEDPIERRVDSTRVDAEDLVEELIKGTDLRLDDSEERSGLQLFIDTDGKTALR</sequence>
<feature type="compositionally biased region" description="Low complexity" evidence="2">
    <location>
        <begin position="180"/>
        <end position="189"/>
    </location>
</feature>
<evidence type="ECO:0000256" key="2">
    <source>
        <dbReference type="SAM" id="MobiDB-lite"/>
    </source>
</evidence>
<dbReference type="RefSeq" id="XP_029655417.1">
    <property type="nucleotide sequence ID" value="XM_029799557.2"/>
</dbReference>
<dbReference type="Pfam" id="PF10358">
    <property type="entry name" value="NT-C2"/>
    <property type="match status" value="1"/>
</dbReference>
<proteinExistence type="inferred from homology"/>
<dbReference type="KEGG" id="osn:115229146"/>
<dbReference type="PROSITE" id="PS51840">
    <property type="entry name" value="C2_NT"/>
    <property type="match status" value="1"/>
</dbReference>
<dbReference type="InterPro" id="IPR019448">
    <property type="entry name" value="NT-C2"/>
</dbReference>
<feature type="compositionally biased region" description="Basic and acidic residues" evidence="2">
    <location>
        <begin position="215"/>
        <end position="226"/>
    </location>
</feature>
<gene>
    <name evidence="5" type="primary">LOC115229146</name>
</gene>
<dbReference type="AlphaFoldDB" id="A0A6P7U1K7"/>
<dbReference type="PANTHER" id="PTHR21456:SF1">
    <property type="entry name" value="C2 NT-TYPE DOMAIN-CONTAINING PROTEIN"/>
    <property type="match status" value="1"/>
</dbReference>
<feature type="domain" description="C2 NT-type" evidence="3">
    <location>
        <begin position="3"/>
        <end position="145"/>
    </location>
</feature>
<protein>
    <submittedName>
        <fullName evidence="5">Protein FAM102A isoform X1</fullName>
    </submittedName>
</protein>
<dbReference type="InterPro" id="IPR039931">
    <property type="entry name" value="EEIG1/2-like"/>
</dbReference>
<evidence type="ECO:0000259" key="3">
    <source>
        <dbReference type="PROSITE" id="PS51840"/>
    </source>
</evidence>
<feature type="compositionally biased region" description="Polar residues" evidence="2">
    <location>
        <begin position="228"/>
        <end position="238"/>
    </location>
</feature>
<evidence type="ECO:0000313" key="4">
    <source>
        <dbReference type="Proteomes" id="UP000515154"/>
    </source>
</evidence>
<evidence type="ECO:0000256" key="1">
    <source>
        <dbReference type="ARBA" id="ARBA00034780"/>
    </source>
</evidence>
<dbReference type="Proteomes" id="UP000515154">
    <property type="component" value="Linkage group LG2"/>
</dbReference>
<evidence type="ECO:0000313" key="5">
    <source>
        <dbReference type="RefSeq" id="XP_029655417.1"/>
    </source>
</evidence>